<keyword evidence="1" id="KW-0175">Coiled coil</keyword>
<feature type="coiled-coil region" evidence="1">
    <location>
        <begin position="17"/>
        <end position="58"/>
    </location>
</feature>
<dbReference type="AlphaFoldDB" id="A0A382DMX3"/>
<evidence type="ECO:0000256" key="1">
    <source>
        <dbReference type="SAM" id="Coils"/>
    </source>
</evidence>
<organism evidence="3">
    <name type="scientific">marine metagenome</name>
    <dbReference type="NCBI Taxonomy" id="408172"/>
    <lineage>
        <taxon>unclassified sequences</taxon>
        <taxon>metagenomes</taxon>
        <taxon>ecological metagenomes</taxon>
    </lineage>
</organism>
<sequence length="78" mass="9464">MDVKMSDVKRDTMMRRNAFLETDNEKLVSQLKELKFDCAELQRDNEQMRERIKTLATRTPEWPRGYRPTRKNFKKNAK</sequence>
<protein>
    <submittedName>
        <fullName evidence="3">Uncharacterized protein</fullName>
    </submittedName>
</protein>
<name>A0A382DMX3_9ZZZZ</name>
<accession>A0A382DMX3</accession>
<reference evidence="3" key="1">
    <citation type="submission" date="2018-05" db="EMBL/GenBank/DDBJ databases">
        <authorList>
            <person name="Lanie J.A."/>
            <person name="Ng W.-L."/>
            <person name="Kazmierczak K.M."/>
            <person name="Andrzejewski T.M."/>
            <person name="Davidsen T.M."/>
            <person name="Wayne K.J."/>
            <person name="Tettelin H."/>
            <person name="Glass J.I."/>
            <person name="Rusch D."/>
            <person name="Podicherti R."/>
            <person name="Tsui H.-C.T."/>
            <person name="Winkler M.E."/>
        </authorList>
    </citation>
    <scope>NUCLEOTIDE SEQUENCE</scope>
</reference>
<gene>
    <name evidence="3" type="ORF">METZ01_LOCUS192419</name>
</gene>
<proteinExistence type="predicted"/>
<feature type="compositionally biased region" description="Basic residues" evidence="2">
    <location>
        <begin position="67"/>
        <end position="78"/>
    </location>
</feature>
<evidence type="ECO:0000313" key="3">
    <source>
        <dbReference type="EMBL" id="SVB39565.1"/>
    </source>
</evidence>
<evidence type="ECO:0000256" key="2">
    <source>
        <dbReference type="SAM" id="MobiDB-lite"/>
    </source>
</evidence>
<dbReference type="EMBL" id="UINC01040126">
    <property type="protein sequence ID" value="SVB39565.1"/>
    <property type="molecule type" value="Genomic_DNA"/>
</dbReference>
<feature type="region of interest" description="Disordered" evidence="2">
    <location>
        <begin position="59"/>
        <end position="78"/>
    </location>
</feature>